<keyword evidence="8" id="KW-0456">Lyase</keyword>
<dbReference type="PANTHER" id="PTHR43586:SF8">
    <property type="entry name" value="CYSTEINE DESULFURASE 1, CHLOROPLASTIC"/>
    <property type="match status" value="1"/>
</dbReference>
<proteinExistence type="inferred from homology"/>
<dbReference type="AlphaFoldDB" id="A0A379GB39"/>
<dbReference type="PROSITE" id="PS00595">
    <property type="entry name" value="AA_TRANSFER_CLASS_5"/>
    <property type="match status" value="1"/>
</dbReference>
<dbReference type="SUPFAM" id="SSF53383">
    <property type="entry name" value="PLP-dependent transferases"/>
    <property type="match status" value="1"/>
</dbReference>
<feature type="domain" description="Aminotransferase class V" evidence="7">
    <location>
        <begin position="1"/>
        <end position="103"/>
    </location>
</feature>
<dbReference type="EC" id="4.4.1.-" evidence="8"/>
<gene>
    <name evidence="8" type="primary">csdA_2</name>
    <name evidence="8" type="ORF">NCTC11938_02480</name>
</gene>
<sequence length="113" mass="12157">MVDGAQGIAHHATDISALDIDFYAFSAHKLYGPNGLGVCYGKRELLEVMSAWQGGGKMLTTASFNVFVPAAIPHRFEAGTPNIACCNCFFSNIRLVTNARYGASQSIRLNSGR</sequence>
<evidence type="ECO:0000256" key="4">
    <source>
        <dbReference type="ARBA" id="ARBA00050776"/>
    </source>
</evidence>
<dbReference type="InterPro" id="IPR015424">
    <property type="entry name" value="PyrdxlP-dep_Trfase"/>
</dbReference>
<evidence type="ECO:0000256" key="1">
    <source>
        <dbReference type="ARBA" id="ARBA00001933"/>
    </source>
</evidence>
<protein>
    <submittedName>
        <fullName evidence="8">Cysteine sulfinate desulfinase</fullName>
        <ecNumber evidence="8">4.4.1.-</ecNumber>
    </submittedName>
</protein>
<evidence type="ECO:0000259" key="7">
    <source>
        <dbReference type="Pfam" id="PF00266"/>
    </source>
</evidence>
<comment type="cofactor">
    <cofactor evidence="1 6">
        <name>pyridoxal 5'-phosphate</name>
        <dbReference type="ChEBI" id="CHEBI:597326"/>
    </cofactor>
</comment>
<dbReference type="GO" id="GO:0031071">
    <property type="term" value="F:cysteine desulfurase activity"/>
    <property type="evidence" value="ECO:0007669"/>
    <property type="project" value="UniProtKB-EC"/>
</dbReference>
<evidence type="ECO:0000256" key="3">
    <source>
        <dbReference type="ARBA" id="ARBA00022898"/>
    </source>
</evidence>
<dbReference type="Proteomes" id="UP000254191">
    <property type="component" value="Unassembled WGS sequence"/>
</dbReference>
<keyword evidence="3" id="KW-0663">Pyridoxal phosphate</keyword>
<name>A0A379GB39_PROMI</name>
<evidence type="ECO:0000313" key="9">
    <source>
        <dbReference type="Proteomes" id="UP000254191"/>
    </source>
</evidence>
<dbReference type="InterPro" id="IPR000192">
    <property type="entry name" value="Aminotrans_V_dom"/>
</dbReference>
<evidence type="ECO:0000256" key="2">
    <source>
        <dbReference type="ARBA" id="ARBA00022679"/>
    </source>
</evidence>
<comment type="similarity">
    <text evidence="5">Belongs to the class-V pyridoxal-phosphate-dependent aminotransferase family.</text>
</comment>
<accession>A0A379GB39</accession>
<organism evidence="8 9">
    <name type="scientific">Proteus mirabilis</name>
    <dbReference type="NCBI Taxonomy" id="584"/>
    <lineage>
        <taxon>Bacteria</taxon>
        <taxon>Pseudomonadati</taxon>
        <taxon>Pseudomonadota</taxon>
        <taxon>Gammaproteobacteria</taxon>
        <taxon>Enterobacterales</taxon>
        <taxon>Morganellaceae</taxon>
        <taxon>Proteus</taxon>
    </lineage>
</organism>
<evidence type="ECO:0000256" key="6">
    <source>
        <dbReference type="RuleBase" id="RU004504"/>
    </source>
</evidence>
<comment type="catalytic activity">
    <reaction evidence="4">
        <text>(sulfur carrier)-H + L-cysteine = (sulfur carrier)-SH + L-alanine</text>
        <dbReference type="Rhea" id="RHEA:43892"/>
        <dbReference type="Rhea" id="RHEA-COMP:14737"/>
        <dbReference type="Rhea" id="RHEA-COMP:14739"/>
        <dbReference type="ChEBI" id="CHEBI:29917"/>
        <dbReference type="ChEBI" id="CHEBI:35235"/>
        <dbReference type="ChEBI" id="CHEBI:57972"/>
        <dbReference type="ChEBI" id="CHEBI:64428"/>
        <dbReference type="EC" id="2.8.1.7"/>
    </reaction>
</comment>
<dbReference type="InterPro" id="IPR015421">
    <property type="entry name" value="PyrdxlP-dep_Trfase_major"/>
</dbReference>
<dbReference type="Pfam" id="PF00266">
    <property type="entry name" value="Aminotran_5"/>
    <property type="match status" value="1"/>
</dbReference>
<dbReference type="GO" id="GO:0016829">
    <property type="term" value="F:lyase activity"/>
    <property type="evidence" value="ECO:0007669"/>
    <property type="project" value="UniProtKB-KW"/>
</dbReference>
<dbReference type="InterPro" id="IPR020578">
    <property type="entry name" value="Aminotrans_V_PyrdxlP_BS"/>
</dbReference>
<dbReference type="EMBL" id="UGTS01000005">
    <property type="protein sequence ID" value="SUC38219.1"/>
    <property type="molecule type" value="Genomic_DNA"/>
</dbReference>
<evidence type="ECO:0000313" key="8">
    <source>
        <dbReference type="EMBL" id="SUC38219.1"/>
    </source>
</evidence>
<reference evidence="8 9" key="1">
    <citation type="submission" date="2018-06" db="EMBL/GenBank/DDBJ databases">
        <authorList>
            <consortium name="Pathogen Informatics"/>
            <person name="Doyle S."/>
        </authorList>
    </citation>
    <scope>NUCLEOTIDE SEQUENCE [LARGE SCALE GENOMIC DNA]</scope>
    <source>
        <strain evidence="8 9">NCTC11938</strain>
    </source>
</reference>
<dbReference type="PANTHER" id="PTHR43586">
    <property type="entry name" value="CYSTEINE DESULFURASE"/>
    <property type="match status" value="1"/>
</dbReference>
<keyword evidence="2" id="KW-0808">Transferase</keyword>
<evidence type="ECO:0000256" key="5">
    <source>
        <dbReference type="RuleBase" id="RU004075"/>
    </source>
</evidence>
<dbReference type="Gene3D" id="3.40.640.10">
    <property type="entry name" value="Type I PLP-dependent aspartate aminotransferase-like (Major domain)"/>
    <property type="match status" value="1"/>
</dbReference>